<evidence type="ECO:0000313" key="7">
    <source>
        <dbReference type="EMBL" id="SSC14237.1"/>
    </source>
</evidence>
<proteinExistence type="inferred from homology"/>
<name>A0A7Z7LHX7_9BACT</name>
<dbReference type="PANTHER" id="PTHR30448:SF0">
    <property type="entry name" value="RNASE ADAPTER PROTEIN RAPZ"/>
    <property type="match status" value="1"/>
</dbReference>
<keyword evidence="2 4" id="KW-0067">ATP-binding</keyword>
<keyword evidence="8" id="KW-1185">Reference proteome</keyword>
<dbReference type="HAMAP" id="MF_00636">
    <property type="entry name" value="RapZ_like"/>
    <property type="match status" value="1"/>
</dbReference>
<evidence type="ECO:0008006" key="9">
    <source>
        <dbReference type="Google" id="ProtNLM"/>
    </source>
</evidence>
<dbReference type="KEGG" id="minf:MESINF_2797"/>
<reference evidence="7 8" key="1">
    <citation type="submission" date="2017-01" db="EMBL/GenBank/DDBJ databases">
        <authorList>
            <person name="Erauso G."/>
        </authorList>
    </citation>
    <scope>NUCLEOTIDE SEQUENCE [LARGE SCALE GENOMIC DNA]</scope>
    <source>
        <strain evidence="7">MESINF1</strain>
    </source>
</reference>
<dbReference type="Pfam" id="PF22740">
    <property type="entry name" value="PapZ_C"/>
    <property type="match status" value="1"/>
</dbReference>
<dbReference type="GO" id="GO:0005524">
    <property type="term" value="F:ATP binding"/>
    <property type="evidence" value="ECO:0007669"/>
    <property type="project" value="UniProtKB-UniRule"/>
</dbReference>
<evidence type="ECO:0000259" key="6">
    <source>
        <dbReference type="Pfam" id="PF22740"/>
    </source>
</evidence>
<evidence type="ECO:0000313" key="8">
    <source>
        <dbReference type="Proteomes" id="UP000250796"/>
    </source>
</evidence>
<dbReference type="InterPro" id="IPR027417">
    <property type="entry name" value="P-loop_NTPase"/>
</dbReference>
<dbReference type="NCBIfam" id="NF003828">
    <property type="entry name" value="PRK05416.1"/>
    <property type="match status" value="1"/>
</dbReference>
<protein>
    <recommendedName>
        <fullName evidence="9">Nucleotide-binding protein</fullName>
    </recommendedName>
</protein>
<dbReference type="Pfam" id="PF03668">
    <property type="entry name" value="RapZ-like_N"/>
    <property type="match status" value="1"/>
</dbReference>
<dbReference type="AlphaFoldDB" id="A0A7Z7LHX7"/>
<feature type="binding site" evidence="4">
    <location>
        <begin position="59"/>
        <end position="62"/>
    </location>
    <ligand>
        <name>GTP</name>
        <dbReference type="ChEBI" id="CHEBI:37565"/>
    </ligand>
</feature>
<keyword evidence="1 4" id="KW-0547">Nucleotide-binding</keyword>
<evidence type="ECO:0000256" key="4">
    <source>
        <dbReference type="HAMAP-Rule" id="MF_00636"/>
    </source>
</evidence>
<evidence type="ECO:0000256" key="1">
    <source>
        <dbReference type="ARBA" id="ARBA00022741"/>
    </source>
</evidence>
<dbReference type="SUPFAM" id="SSF52540">
    <property type="entry name" value="P-loop containing nucleoside triphosphate hydrolases"/>
    <property type="match status" value="1"/>
</dbReference>
<evidence type="ECO:0000256" key="3">
    <source>
        <dbReference type="ARBA" id="ARBA00023134"/>
    </source>
</evidence>
<organism evidence="7 8">
    <name type="scientific">Mesotoga infera</name>
    <dbReference type="NCBI Taxonomy" id="1236046"/>
    <lineage>
        <taxon>Bacteria</taxon>
        <taxon>Thermotogati</taxon>
        <taxon>Thermotogota</taxon>
        <taxon>Thermotogae</taxon>
        <taxon>Kosmotogales</taxon>
        <taxon>Kosmotogaceae</taxon>
        <taxon>Mesotoga</taxon>
    </lineage>
</organism>
<dbReference type="GO" id="GO:0005525">
    <property type="term" value="F:GTP binding"/>
    <property type="evidence" value="ECO:0007669"/>
    <property type="project" value="UniProtKB-UniRule"/>
</dbReference>
<accession>A0A7Z7LHX7</accession>
<dbReference type="Gene3D" id="3.40.50.300">
    <property type="entry name" value="P-loop containing nucleotide triphosphate hydrolases"/>
    <property type="match status" value="1"/>
</dbReference>
<gene>
    <name evidence="7" type="ORF">MESINF_2797</name>
</gene>
<dbReference type="InterPro" id="IPR053931">
    <property type="entry name" value="RapZ_C"/>
</dbReference>
<evidence type="ECO:0000256" key="2">
    <source>
        <dbReference type="ARBA" id="ARBA00022840"/>
    </source>
</evidence>
<dbReference type="EMBL" id="LS974202">
    <property type="protein sequence ID" value="SSC14237.1"/>
    <property type="molecule type" value="Genomic_DNA"/>
</dbReference>
<feature type="binding site" evidence="4">
    <location>
        <begin position="10"/>
        <end position="17"/>
    </location>
    <ligand>
        <name>ATP</name>
        <dbReference type="ChEBI" id="CHEBI:30616"/>
    </ligand>
</feature>
<evidence type="ECO:0000259" key="5">
    <source>
        <dbReference type="Pfam" id="PF03668"/>
    </source>
</evidence>
<dbReference type="InterPro" id="IPR005337">
    <property type="entry name" value="RapZ-like"/>
</dbReference>
<dbReference type="Proteomes" id="UP000250796">
    <property type="component" value="Chromosome MESINF"/>
</dbReference>
<dbReference type="PANTHER" id="PTHR30448">
    <property type="entry name" value="RNASE ADAPTER PROTEIN RAPZ"/>
    <property type="match status" value="1"/>
</dbReference>
<dbReference type="InterPro" id="IPR053930">
    <property type="entry name" value="RapZ-like_N"/>
</dbReference>
<dbReference type="PIRSF" id="PIRSF005052">
    <property type="entry name" value="P-loopkin"/>
    <property type="match status" value="1"/>
</dbReference>
<keyword evidence="3 4" id="KW-0342">GTP-binding</keyword>
<sequence length="295" mass="33630">MSSNIVIITGMSGAGKSSAIDVLEDFGFFCMDNVPPAMIEQLVGMIEEHSVEKSAFVIDIRTAKKFGGMEKLRNSLLALKERGINILSIFLDADDDVLYYRYQKTRRAHPLQQEQELEKAIQKERSIMNQLKGSCDYTLDTSTMDMKEMKEAIISIIHNRGYKLPPMRVEIESFSYNQGIPHDANLIFDVRFLPNPYYYENLAELTGMDREVQEYLETFPGMEKYFQAVLNLCKMTIEGFAGSGRNSVKIAVGCTGGRHRSVYIAERLYKALKSPDLKLSIDHREQKKHRNGSEI</sequence>
<dbReference type="RefSeq" id="WP_169700647.1">
    <property type="nucleotide sequence ID" value="NZ_LS974202.1"/>
</dbReference>
<feature type="domain" description="RapZ C-terminal" evidence="6">
    <location>
        <begin position="167"/>
        <end position="286"/>
    </location>
</feature>
<feature type="domain" description="RapZ-like N-terminal" evidence="5">
    <location>
        <begin position="4"/>
        <end position="156"/>
    </location>
</feature>